<comment type="subcellular location">
    <subcellularLocation>
        <location evidence="1 12">Mitochondrion inner membrane</location>
        <topology evidence="1 12">Single-pass membrane protein</topology>
    </subcellularLocation>
</comment>
<keyword evidence="7 12" id="KW-1133">Transmembrane helix</keyword>
<accession>A0ABP0ED90</accession>
<keyword evidence="9 12" id="KW-0496">Mitochondrion</keyword>
<feature type="region of interest" description="Disordered" evidence="13">
    <location>
        <begin position="65"/>
        <end position="94"/>
    </location>
</feature>
<comment type="similarity">
    <text evidence="2 12">Belongs to the MICOS complex subunit Mic60 family.</text>
</comment>
<organism evidence="14 15">
    <name type="scientific">[Candida] anglica</name>
    <dbReference type="NCBI Taxonomy" id="148631"/>
    <lineage>
        <taxon>Eukaryota</taxon>
        <taxon>Fungi</taxon>
        <taxon>Dikarya</taxon>
        <taxon>Ascomycota</taxon>
        <taxon>Saccharomycotina</taxon>
        <taxon>Pichiomycetes</taxon>
        <taxon>Debaryomycetaceae</taxon>
        <taxon>Kurtzmaniella</taxon>
    </lineage>
</organism>
<keyword evidence="5 12" id="KW-0999">Mitochondrion inner membrane</keyword>
<evidence type="ECO:0000256" key="4">
    <source>
        <dbReference type="ARBA" id="ARBA00022692"/>
    </source>
</evidence>
<reference evidence="14 15" key="1">
    <citation type="submission" date="2024-01" db="EMBL/GenBank/DDBJ databases">
        <authorList>
            <consortium name="Genoscope - CEA"/>
            <person name="William W."/>
        </authorList>
    </citation>
    <scope>NUCLEOTIDE SEQUENCE [LARGE SCALE GENOMIC DNA]</scope>
    <source>
        <strain evidence="14 15">29B2s-10</strain>
    </source>
</reference>
<keyword evidence="8" id="KW-0175">Coiled coil</keyword>
<sequence length="607" mass="66944">MSMIRASATRGALRASSRMSRGFSTSRVAFVIEDKNVSANKPTPANIPVMAPSQPSAVPPVVPTMAPTQPASKTVPLSKVPVTTPPPPPPKAKKSGSFTGFVFKTLLLATFLYGGTLFAATKNEKVLDFVIDNQLPFHEELLDLIEKGSIKDFKKKLEELQTKTKNFEFKLPSKDKIDELTHQLEDKSEEFINKTKSKLQGGSGTNGDEKTAAVTLTTPKITPVVNGGKPSSSPAIEHIPLVDISSSSSIDSSVKSTIKSFNDLILSIDVAKNPKNEKLITLINENVSKLSAKLTKLTQSFEVELQEKLKTSQTELLSSYTKKELALTENLLEQFTFEKSQLEIKLNKRLQQEIEATKETISQAAVNAVTLMRIEQTKNFETLINDKVNQERNGRLNNLKSINSRLESLENFAVELEGQLVSNHEKGLVQQSLNSLKNLIFNVKFNDEQPKLLSSYVEKLSESISKTDDELLKLAIEDLNQLLAKESTHSILDNSQLLARWEILAPELRSASLLPPNAGLLGHLASIFFSKLLLPVKGAKPNGKDIESVIGRVESSLSRGELDVAVEEAANLKGWSRKLANDWVVEGRKRLEVEFLINLIDAESKIL</sequence>
<dbReference type="PANTHER" id="PTHR15415">
    <property type="entry name" value="MITOFILIN"/>
    <property type="match status" value="1"/>
</dbReference>
<keyword evidence="4 12" id="KW-0812">Transmembrane</keyword>
<evidence type="ECO:0000256" key="12">
    <source>
        <dbReference type="RuleBase" id="RU363000"/>
    </source>
</evidence>
<comment type="function">
    <text evidence="11">Component of the MICOS complex, a large protein complex of the mitochondrial inner membrane that plays crucial roles in the maintenance of crista junctions, inner membrane architecture, and formation of contact sites to the outer membrane. Plays a role in keeping cristae membranes connected to the inner boundary membrane. Also promotes protein import via the mitochondrial intermembrane space assembly (MIA) pathway.</text>
</comment>
<evidence type="ECO:0000256" key="11">
    <source>
        <dbReference type="ARBA" id="ARBA00025571"/>
    </source>
</evidence>
<evidence type="ECO:0000256" key="6">
    <source>
        <dbReference type="ARBA" id="ARBA00022946"/>
    </source>
</evidence>
<comment type="subunit">
    <text evidence="12">Component of the mitochondrial contact site and cristae organizing system (MICOS) complex.</text>
</comment>
<evidence type="ECO:0000256" key="3">
    <source>
        <dbReference type="ARBA" id="ARBA00018116"/>
    </source>
</evidence>
<evidence type="ECO:0000256" key="13">
    <source>
        <dbReference type="SAM" id="MobiDB-lite"/>
    </source>
</evidence>
<dbReference type="InterPro" id="IPR019133">
    <property type="entry name" value="MIC60"/>
</dbReference>
<evidence type="ECO:0000256" key="2">
    <source>
        <dbReference type="ARBA" id="ARBA00010877"/>
    </source>
</evidence>
<evidence type="ECO:0000313" key="15">
    <source>
        <dbReference type="Proteomes" id="UP001497600"/>
    </source>
</evidence>
<dbReference type="PANTHER" id="PTHR15415:SF7">
    <property type="entry name" value="MICOS COMPLEX SUBUNIT MIC60"/>
    <property type="match status" value="1"/>
</dbReference>
<keyword evidence="10 12" id="KW-0472">Membrane</keyword>
<evidence type="ECO:0000256" key="7">
    <source>
        <dbReference type="ARBA" id="ARBA00022989"/>
    </source>
</evidence>
<name>A0ABP0ED90_9ASCO</name>
<evidence type="ECO:0000256" key="9">
    <source>
        <dbReference type="ARBA" id="ARBA00023128"/>
    </source>
</evidence>
<dbReference type="EMBL" id="OZ004257">
    <property type="protein sequence ID" value="CAK7908801.1"/>
    <property type="molecule type" value="Genomic_DNA"/>
</dbReference>
<gene>
    <name evidence="14" type="primary">MIC60</name>
    <name evidence="14" type="ORF">CAAN4_E11870</name>
</gene>
<evidence type="ECO:0000256" key="1">
    <source>
        <dbReference type="ARBA" id="ARBA00004434"/>
    </source>
</evidence>
<feature type="compositionally biased region" description="Low complexity" evidence="13">
    <location>
        <begin position="65"/>
        <end position="82"/>
    </location>
</feature>
<evidence type="ECO:0000313" key="14">
    <source>
        <dbReference type="EMBL" id="CAK7908801.1"/>
    </source>
</evidence>
<keyword evidence="15" id="KW-1185">Reference proteome</keyword>
<keyword evidence="6" id="KW-0809">Transit peptide</keyword>
<dbReference type="Proteomes" id="UP001497600">
    <property type="component" value="Chromosome E"/>
</dbReference>
<evidence type="ECO:0000256" key="5">
    <source>
        <dbReference type="ARBA" id="ARBA00022792"/>
    </source>
</evidence>
<dbReference type="Pfam" id="PF09731">
    <property type="entry name" value="Mitofilin"/>
    <property type="match status" value="1"/>
</dbReference>
<protein>
    <recommendedName>
        <fullName evidence="3 12">MICOS complex subunit MIC60</fullName>
    </recommendedName>
    <alternativeName>
        <fullName evidence="12">Mitofilin</fullName>
    </alternativeName>
</protein>
<evidence type="ECO:0000256" key="8">
    <source>
        <dbReference type="ARBA" id="ARBA00023054"/>
    </source>
</evidence>
<proteinExistence type="inferred from homology"/>
<feature type="transmembrane region" description="Helical" evidence="12">
    <location>
        <begin position="101"/>
        <end position="120"/>
    </location>
</feature>
<evidence type="ECO:0000256" key="10">
    <source>
        <dbReference type="ARBA" id="ARBA00023136"/>
    </source>
</evidence>